<proteinExistence type="predicted"/>
<dbReference type="EMBL" id="LNQE01000164">
    <property type="protein sequence ID" value="KUG28872.1"/>
    <property type="molecule type" value="Genomic_DNA"/>
</dbReference>
<protein>
    <submittedName>
        <fullName evidence="1">Uncharacterized protein</fullName>
    </submittedName>
</protein>
<dbReference type="AlphaFoldDB" id="A0A0W8G6U3"/>
<evidence type="ECO:0000313" key="1">
    <source>
        <dbReference type="EMBL" id="KUG28872.1"/>
    </source>
</evidence>
<sequence length="118" mass="12818">MTHARLPRLAALAAAAFAIFCMSFTAAPATAGVVRVGETLYRLEDGSTFKGPWDVAQELIAAREPAIVVMEPKANKELMQLLIQTLESFNIPTLITKAKDFKELTKRGVIVPKPKPAP</sequence>
<organism evidence="1">
    <name type="scientific">hydrocarbon metagenome</name>
    <dbReference type="NCBI Taxonomy" id="938273"/>
    <lineage>
        <taxon>unclassified sequences</taxon>
        <taxon>metagenomes</taxon>
        <taxon>ecological metagenomes</taxon>
    </lineage>
</organism>
<comment type="caution">
    <text evidence="1">The sequence shown here is derived from an EMBL/GenBank/DDBJ whole genome shotgun (WGS) entry which is preliminary data.</text>
</comment>
<reference evidence="1" key="1">
    <citation type="journal article" date="2015" name="Proc. Natl. Acad. Sci. U.S.A.">
        <title>Networks of energetic and metabolic interactions define dynamics in microbial communities.</title>
        <authorList>
            <person name="Embree M."/>
            <person name="Liu J.K."/>
            <person name="Al-Bassam M.M."/>
            <person name="Zengler K."/>
        </authorList>
    </citation>
    <scope>NUCLEOTIDE SEQUENCE</scope>
</reference>
<accession>A0A0W8G6U3</accession>
<gene>
    <name evidence="1" type="ORF">ASZ90_001246</name>
</gene>
<name>A0A0W8G6U3_9ZZZZ</name>